<sequence>MIIFFPTRLSPTGGSSSFARKFAAGLKALSHSVAFERPQKYDLLLTNASCPLQHLLHAKARRVPIIHRLDGVYYPQSVADKQWRLHNFPLWLTRRLADHIIYQSGYSRHCAETFLGHIRTPYTLIYNGVDTGQFKPDGPAEPLRSNGNRHVFITVSRFRRPDQIDPLIDAFNVYRNRYHADCKLVIIGNFEGTVADRPQQLSQPRIIEFRGIVPNNKLPAYLRAADAFLFTHLNPPCPNNVIEALACGLPVCGVADGAMPELVSSGNSGELLPVQGNGFFSPRQLDPAAIAVTMHKIMQNRLHYSQAARQSALDRFTLDHMINQYLTVLTRLTPNL</sequence>
<accession>A0A2M6WZA4</accession>
<feature type="domain" description="Glycosyltransferase subfamily 4-like N-terminal" evidence="2">
    <location>
        <begin position="29"/>
        <end position="131"/>
    </location>
</feature>
<dbReference type="InterPro" id="IPR028098">
    <property type="entry name" value="Glyco_trans_4-like_N"/>
</dbReference>
<protein>
    <recommendedName>
        <fullName evidence="5">Glycosyltransferase subfamily 4-like N-terminal domain-containing protein</fullName>
    </recommendedName>
</protein>
<organism evidence="3 4">
    <name type="scientific">Candidatus Andersenbacteria bacterium CG10_big_fil_rev_8_21_14_0_10_54_11</name>
    <dbReference type="NCBI Taxonomy" id="1974485"/>
    <lineage>
        <taxon>Bacteria</taxon>
        <taxon>Candidatus Anderseniibacteriota</taxon>
    </lineage>
</organism>
<feature type="domain" description="Glycosyl transferase family 1" evidence="1">
    <location>
        <begin position="143"/>
        <end position="306"/>
    </location>
</feature>
<evidence type="ECO:0008006" key="5">
    <source>
        <dbReference type="Google" id="ProtNLM"/>
    </source>
</evidence>
<dbReference type="InterPro" id="IPR001296">
    <property type="entry name" value="Glyco_trans_1"/>
</dbReference>
<gene>
    <name evidence="3" type="ORF">COT71_02505</name>
</gene>
<name>A0A2M6WZA4_9BACT</name>
<evidence type="ECO:0000313" key="3">
    <source>
        <dbReference type="EMBL" id="PIT98109.1"/>
    </source>
</evidence>
<reference evidence="4" key="1">
    <citation type="submission" date="2017-09" db="EMBL/GenBank/DDBJ databases">
        <title>Depth-based differentiation of microbial function through sediment-hosted aquifers and enrichment of novel symbionts in the deep terrestrial subsurface.</title>
        <authorList>
            <person name="Probst A.J."/>
            <person name="Ladd B."/>
            <person name="Jarett J.K."/>
            <person name="Geller-Mcgrath D.E."/>
            <person name="Sieber C.M.K."/>
            <person name="Emerson J.B."/>
            <person name="Anantharaman K."/>
            <person name="Thomas B.C."/>
            <person name="Malmstrom R."/>
            <person name="Stieglmeier M."/>
            <person name="Klingl A."/>
            <person name="Woyke T."/>
            <person name="Ryan C.M."/>
            <person name="Banfield J.F."/>
        </authorList>
    </citation>
    <scope>NUCLEOTIDE SEQUENCE [LARGE SCALE GENOMIC DNA]</scope>
</reference>
<proteinExistence type="predicted"/>
<evidence type="ECO:0000259" key="1">
    <source>
        <dbReference type="Pfam" id="PF00534"/>
    </source>
</evidence>
<evidence type="ECO:0000259" key="2">
    <source>
        <dbReference type="Pfam" id="PF13439"/>
    </source>
</evidence>
<dbReference type="Proteomes" id="UP000230731">
    <property type="component" value="Unassembled WGS sequence"/>
</dbReference>
<dbReference type="AlphaFoldDB" id="A0A2M6WZA4"/>
<evidence type="ECO:0000313" key="4">
    <source>
        <dbReference type="Proteomes" id="UP000230731"/>
    </source>
</evidence>
<comment type="caution">
    <text evidence="3">The sequence shown here is derived from an EMBL/GenBank/DDBJ whole genome shotgun (WGS) entry which is preliminary data.</text>
</comment>
<dbReference type="PANTHER" id="PTHR12526">
    <property type="entry name" value="GLYCOSYLTRANSFERASE"/>
    <property type="match status" value="1"/>
</dbReference>
<dbReference type="EMBL" id="PEZP01000031">
    <property type="protein sequence ID" value="PIT98109.1"/>
    <property type="molecule type" value="Genomic_DNA"/>
</dbReference>
<dbReference type="CDD" id="cd03801">
    <property type="entry name" value="GT4_PimA-like"/>
    <property type="match status" value="1"/>
</dbReference>
<dbReference type="Pfam" id="PF00534">
    <property type="entry name" value="Glycos_transf_1"/>
    <property type="match status" value="1"/>
</dbReference>
<dbReference type="Pfam" id="PF13439">
    <property type="entry name" value="Glyco_transf_4"/>
    <property type="match status" value="1"/>
</dbReference>
<dbReference type="GO" id="GO:0016757">
    <property type="term" value="F:glycosyltransferase activity"/>
    <property type="evidence" value="ECO:0007669"/>
    <property type="project" value="InterPro"/>
</dbReference>
<dbReference type="Gene3D" id="3.40.50.2000">
    <property type="entry name" value="Glycogen Phosphorylase B"/>
    <property type="match status" value="2"/>
</dbReference>
<dbReference type="SUPFAM" id="SSF53756">
    <property type="entry name" value="UDP-Glycosyltransferase/glycogen phosphorylase"/>
    <property type="match status" value="1"/>
</dbReference>